<organism evidence="3">
    <name type="scientific">marine metagenome</name>
    <dbReference type="NCBI Taxonomy" id="408172"/>
    <lineage>
        <taxon>unclassified sequences</taxon>
        <taxon>metagenomes</taxon>
        <taxon>ecological metagenomes</taxon>
    </lineage>
</organism>
<keyword evidence="1" id="KW-0378">Hydrolase</keyword>
<dbReference type="SUPFAM" id="SSF52540">
    <property type="entry name" value="P-loop containing nucleoside triphosphate hydrolases"/>
    <property type="match status" value="1"/>
</dbReference>
<feature type="non-terminal residue" evidence="3">
    <location>
        <position position="253"/>
    </location>
</feature>
<dbReference type="Pfam" id="PF00271">
    <property type="entry name" value="Helicase_C"/>
    <property type="match status" value="1"/>
</dbReference>
<dbReference type="PROSITE" id="PS51194">
    <property type="entry name" value="HELICASE_CTER"/>
    <property type="match status" value="1"/>
</dbReference>
<evidence type="ECO:0000256" key="1">
    <source>
        <dbReference type="ARBA" id="ARBA00022801"/>
    </source>
</evidence>
<dbReference type="Gene3D" id="3.40.50.300">
    <property type="entry name" value="P-loop containing nucleotide triphosphate hydrolases"/>
    <property type="match status" value="1"/>
</dbReference>
<reference evidence="3" key="1">
    <citation type="submission" date="2018-05" db="EMBL/GenBank/DDBJ databases">
        <authorList>
            <person name="Lanie J.A."/>
            <person name="Ng W.-L."/>
            <person name="Kazmierczak K.M."/>
            <person name="Andrzejewski T.M."/>
            <person name="Davidsen T.M."/>
            <person name="Wayne K.J."/>
            <person name="Tettelin H."/>
            <person name="Glass J.I."/>
            <person name="Rusch D."/>
            <person name="Podicherti R."/>
            <person name="Tsui H.-C.T."/>
            <person name="Winkler M.E."/>
        </authorList>
    </citation>
    <scope>NUCLEOTIDE SEQUENCE</scope>
</reference>
<dbReference type="EMBL" id="UINC01190362">
    <property type="protein sequence ID" value="SVE04492.1"/>
    <property type="molecule type" value="Genomic_DNA"/>
</dbReference>
<feature type="non-terminal residue" evidence="3">
    <location>
        <position position="1"/>
    </location>
</feature>
<accession>A0A383A9U1</accession>
<gene>
    <name evidence="3" type="ORF">METZ01_LOCUS457346</name>
</gene>
<dbReference type="CDD" id="cd18793">
    <property type="entry name" value="SF2_C_SNF"/>
    <property type="match status" value="1"/>
</dbReference>
<dbReference type="InterPro" id="IPR049730">
    <property type="entry name" value="SNF2/RAD54-like_C"/>
</dbReference>
<evidence type="ECO:0000313" key="3">
    <source>
        <dbReference type="EMBL" id="SVE04492.1"/>
    </source>
</evidence>
<name>A0A383A9U1_9ZZZZ</name>
<feature type="domain" description="Helicase C-terminal" evidence="2">
    <location>
        <begin position="1"/>
        <end position="135"/>
    </location>
</feature>
<dbReference type="SMART" id="SM00490">
    <property type="entry name" value="HELICc"/>
    <property type="match status" value="1"/>
</dbReference>
<proteinExistence type="predicted"/>
<evidence type="ECO:0000259" key="2">
    <source>
        <dbReference type="PROSITE" id="PS51194"/>
    </source>
</evidence>
<dbReference type="InterPro" id="IPR027417">
    <property type="entry name" value="P-loop_NTPase"/>
</dbReference>
<dbReference type="InterPro" id="IPR001650">
    <property type="entry name" value="Helicase_C-like"/>
</dbReference>
<sequence length="253" mass="29683">SSTTDRRKVIQRFSPYYNDSSSAEIRNEIQILVSTDVLSEGLNLQDATCLINYEIHWNPVRLMQRIGRVDRRLNPDIEAQMIKDHPHLKEERGIVRYWNFLPSNDLKNILSLYKKVTEKTLLISETFGIEKRTLFTADDDYKLVQDLNSRYEGKQSTKESTHLEYQQLLDDHPDLEERLNRLPNNVYSGRKRPKKAVSGVFFCYALPAVDKERSTEDNDEWTEEAGKTEWYFYPLDTKDIVEGLSDIKEQIKS</sequence>
<dbReference type="AlphaFoldDB" id="A0A383A9U1"/>
<protein>
    <recommendedName>
        <fullName evidence="2">Helicase C-terminal domain-containing protein</fullName>
    </recommendedName>
</protein>
<dbReference type="GO" id="GO:0016787">
    <property type="term" value="F:hydrolase activity"/>
    <property type="evidence" value="ECO:0007669"/>
    <property type="project" value="UniProtKB-KW"/>
</dbReference>